<keyword evidence="1" id="KW-0732">Signal</keyword>
<name>A0A543K963_9RHOB</name>
<dbReference type="EMBL" id="VFPT01000001">
    <property type="protein sequence ID" value="TQM91626.1"/>
    <property type="molecule type" value="Genomic_DNA"/>
</dbReference>
<keyword evidence="3" id="KW-1185">Reference proteome</keyword>
<evidence type="ECO:0000256" key="1">
    <source>
        <dbReference type="SAM" id="SignalP"/>
    </source>
</evidence>
<dbReference type="RefSeq" id="WP_142079399.1">
    <property type="nucleotide sequence ID" value="NZ_VFPT01000001.1"/>
</dbReference>
<evidence type="ECO:0000313" key="2">
    <source>
        <dbReference type="EMBL" id="TQM91626.1"/>
    </source>
</evidence>
<feature type="chain" id="PRO_5021965246" evidence="1">
    <location>
        <begin position="30"/>
        <end position="185"/>
    </location>
</feature>
<protein>
    <submittedName>
        <fullName evidence="2">Putative repeat protein (TIGR01451 family)</fullName>
    </submittedName>
</protein>
<feature type="signal peptide" evidence="1">
    <location>
        <begin position="1"/>
        <end position="29"/>
    </location>
</feature>
<dbReference type="Proteomes" id="UP000320582">
    <property type="component" value="Unassembled WGS sequence"/>
</dbReference>
<organism evidence="2 3">
    <name type="scientific">Roseinatronobacter monicus</name>
    <dbReference type="NCBI Taxonomy" id="393481"/>
    <lineage>
        <taxon>Bacteria</taxon>
        <taxon>Pseudomonadati</taxon>
        <taxon>Pseudomonadota</taxon>
        <taxon>Alphaproteobacteria</taxon>
        <taxon>Rhodobacterales</taxon>
        <taxon>Paracoccaceae</taxon>
        <taxon>Roseinatronobacter</taxon>
    </lineage>
</organism>
<accession>A0A543K963</accession>
<comment type="caution">
    <text evidence="2">The sequence shown here is derived from an EMBL/GenBank/DDBJ whole genome shotgun (WGS) entry which is preliminary data.</text>
</comment>
<evidence type="ECO:0000313" key="3">
    <source>
        <dbReference type="Proteomes" id="UP000320582"/>
    </source>
</evidence>
<reference evidence="2 3" key="1">
    <citation type="submission" date="2019-06" db="EMBL/GenBank/DDBJ databases">
        <title>Genomic Encyclopedia of Archaeal and Bacterial Type Strains, Phase II (KMG-II): from individual species to whole genera.</title>
        <authorList>
            <person name="Goeker M."/>
        </authorList>
    </citation>
    <scope>NUCLEOTIDE SEQUENCE [LARGE SCALE GENOMIC DNA]</scope>
    <source>
        <strain evidence="2 3">DSM 18423</strain>
    </source>
</reference>
<sequence>MRPNSGTCSHVWLRACILALVLTPTYVAAQTDIPAEDRPTSVQITLAGYTLELELTDTGEPVLDEDGEPVILRVPLDESVVTPGDQVLYVITLDNPTEDAAMNLQLGAQVAAELVLDPFSFAAPEGLAIEWADEESPDLFRPIFEEIDDEQVMTADLDALRALRLTLPELPPSEQMSIEYTVTLR</sequence>
<proteinExistence type="predicted"/>
<dbReference type="AlphaFoldDB" id="A0A543K963"/>
<gene>
    <name evidence="2" type="ORF">BD293_0201</name>
</gene>